<sequence length="57" mass="6181">MSVPSVPGASGPCLGFSSLGEHATILAPISVVIDNRPRPLNIFLYFFIIFRNSPYNS</sequence>
<evidence type="ECO:0000313" key="2">
    <source>
        <dbReference type="Proteomes" id="UP000010466"/>
    </source>
</evidence>
<reference evidence="2" key="1">
    <citation type="journal article" date="2013" name="Genome Announc.">
        <title>Complete genome sequence of Mycoplasma cynos strain C142.</title>
        <authorList>
            <person name="Walker C.A."/>
            <person name="Mannering S.A."/>
            <person name="Shields S."/>
            <person name="Blake D.P."/>
            <person name="Brownlie J."/>
        </authorList>
    </citation>
    <scope>NUCLEOTIDE SEQUENCE [LARGE SCALE GENOMIC DNA]</scope>
    <source>
        <strain evidence="2">C142</strain>
    </source>
</reference>
<dbReference type="KEGG" id="mcy:MCYN_0156"/>
<organism evidence="1 2">
    <name type="scientific">Mycoplasmopsis cynos (strain C142)</name>
    <name type="common">Mycoplasma cynos</name>
    <dbReference type="NCBI Taxonomy" id="1246955"/>
    <lineage>
        <taxon>Bacteria</taxon>
        <taxon>Bacillati</taxon>
        <taxon>Mycoplasmatota</taxon>
        <taxon>Mycoplasmoidales</taxon>
        <taxon>Metamycoplasmataceae</taxon>
        <taxon>Mycoplasmopsis</taxon>
    </lineage>
</organism>
<gene>
    <name evidence="1" type="primary">MCYN0156</name>
    <name evidence="1" type="ordered locus">MCYN_0156</name>
</gene>
<name>L0RUA3_MYCC1</name>
<evidence type="ECO:0000313" key="1">
    <source>
        <dbReference type="EMBL" id="CCP23888.1"/>
    </source>
</evidence>
<keyword evidence="2" id="KW-1185">Reference proteome</keyword>
<dbReference type="Proteomes" id="UP000010466">
    <property type="component" value="Chromosome"/>
</dbReference>
<protein>
    <submittedName>
        <fullName evidence="1">Uncharacterized protein</fullName>
    </submittedName>
</protein>
<proteinExistence type="predicted"/>
<dbReference type="HOGENOM" id="CLU_2991861_0_0_14"/>
<accession>L0RUA3</accession>
<dbReference type="AlphaFoldDB" id="L0RUA3"/>
<dbReference type="EMBL" id="HF559394">
    <property type="protein sequence ID" value="CCP23888.1"/>
    <property type="molecule type" value="Genomic_DNA"/>
</dbReference>